<evidence type="ECO:0000256" key="1">
    <source>
        <dbReference type="ARBA" id="ARBA00004651"/>
    </source>
</evidence>
<dbReference type="RefSeq" id="WP_129725281.1">
    <property type="nucleotide sequence ID" value="NZ_LR215036.1"/>
</dbReference>
<dbReference type="EMBL" id="LR215036">
    <property type="protein sequence ID" value="VEU74451.1"/>
    <property type="molecule type" value="Genomic_DNA"/>
</dbReference>
<feature type="transmembrane region" description="Helical" evidence="6">
    <location>
        <begin position="426"/>
        <end position="451"/>
    </location>
</feature>
<keyword evidence="5 6" id="KW-0472">Membrane</keyword>
<dbReference type="InterPro" id="IPR011699">
    <property type="entry name" value="MFS_Mycoplasma"/>
</dbReference>
<feature type="transmembrane region" description="Helical" evidence="6">
    <location>
        <begin position="242"/>
        <end position="261"/>
    </location>
</feature>
<organism evidence="7 8">
    <name type="scientific">Mycoplasmopsis citelli</name>
    <dbReference type="NCBI Taxonomy" id="171281"/>
    <lineage>
        <taxon>Bacteria</taxon>
        <taxon>Bacillati</taxon>
        <taxon>Mycoplasmatota</taxon>
        <taxon>Mycoplasmoidales</taxon>
        <taxon>Metamycoplasmataceae</taxon>
        <taxon>Mycoplasmopsis</taxon>
    </lineage>
</organism>
<feature type="transmembrane region" description="Helical" evidence="6">
    <location>
        <begin position="77"/>
        <end position="95"/>
    </location>
</feature>
<gene>
    <name evidence="7" type="ORF">NCTC10181_00290</name>
</gene>
<keyword evidence="8" id="KW-1185">Reference proteome</keyword>
<dbReference type="GO" id="GO:0005886">
    <property type="term" value="C:plasma membrane"/>
    <property type="evidence" value="ECO:0007669"/>
    <property type="project" value="UniProtKB-SubCell"/>
</dbReference>
<dbReference type="Proteomes" id="UP000290985">
    <property type="component" value="Chromosome"/>
</dbReference>
<sequence>MQSLSINKTKDKDYSKISIVLWGIVMLGYLLFVVDWFIIAKVGGTPTKIGSVALNPGWQSSFFVASPGAIANSATNWTITLLRVVGSILSGILVAKWGHRKAVVFMISVMLLSFPILIIGATLNGSNSLTLVRAYNSEAVVKAGASIQAYQDAKVAEGTLLGPVAQIGNSLVLADGTTAPALIGLEGGTIGTSSSVLGYSLFIIFRVFVAVGGTTLIAYSQPIIATMRSDRTKSVLNNTNQIGFNGGVAVTFIPFLSLAFTRFAQQYWLWFVLGTMILIFTNMIVFFRLSKPVEHLWPQPRKAGDEKLDIKALLAKKTTWKYITMFGIWLILVVMPLTGTYWNSLRQISPVLANAASIKTSGFEAGQALLGLIWVFGLLFGFTCVAGFAKTIFKRKLFLSFAYVASAFFLILVIISAATLGTSSVAGYTLIALFTFLGGGFAWGISGVTLVLPHESKEIDKRYIALIFGFIWGFGYLIYTIFDASTAVIYEFSTSVSASGATTHYPGAIALLSLFILVCLSVVFIIRTLPESYYNKDGELTPITKEWKITDWRFILANKTKNRYADILK</sequence>
<dbReference type="Pfam" id="PF07672">
    <property type="entry name" value="MFS_Mycoplasma"/>
    <property type="match status" value="1"/>
</dbReference>
<keyword evidence="2" id="KW-1003">Cell membrane</keyword>
<keyword evidence="3 6" id="KW-0812">Transmembrane</keyword>
<dbReference type="OrthoDB" id="399989at2"/>
<reference evidence="7 8" key="1">
    <citation type="submission" date="2019-01" db="EMBL/GenBank/DDBJ databases">
        <authorList>
            <consortium name="Pathogen Informatics"/>
        </authorList>
    </citation>
    <scope>NUCLEOTIDE SEQUENCE [LARGE SCALE GENOMIC DNA]</scope>
    <source>
        <strain evidence="7 8">NCTC10181</strain>
    </source>
</reference>
<comment type="subcellular location">
    <subcellularLocation>
        <location evidence="1">Cell membrane</location>
        <topology evidence="1">Multi-pass membrane protein</topology>
    </subcellularLocation>
</comment>
<feature type="transmembrane region" description="Helical" evidence="6">
    <location>
        <begin position="502"/>
        <end position="526"/>
    </location>
</feature>
<dbReference type="InterPro" id="IPR036259">
    <property type="entry name" value="MFS_trans_sf"/>
</dbReference>
<name>A0A449B1K6_9BACT</name>
<dbReference type="SUPFAM" id="SSF103473">
    <property type="entry name" value="MFS general substrate transporter"/>
    <property type="match status" value="1"/>
</dbReference>
<feature type="transmembrane region" description="Helical" evidence="6">
    <location>
        <begin position="267"/>
        <end position="287"/>
    </location>
</feature>
<proteinExistence type="predicted"/>
<feature type="transmembrane region" description="Helical" evidence="6">
    <location>
        <begin position="102"/>
        <end position="123"/>
    </location>
</feature>
<accession>A0A449B1K6</accession>
<dbReference type="Gene3D" id="1.20.1250.20">
    <property type="entry name" value="MFS general substrate transporter like domains"/>
    <property type="match status" value="1"/>
</dbReference>
<feature type="transmembrane region" description="Helical" evidence="6">
    <location>
        <begin position="401"/>
        <end position="420"/>
    </location>
</feature>
<evidence type="ECO:0000256" key="2">
    <source>
        <dbReference type="ARBA" id="ARBA00022475"/>
    </source>
</evidence>
<feature type="transmembrane region" description="Helical" evidence="6">
    <location>
        <begin position="463"/>
        <end position="482"/>
    </location>
</feature>
<feature type="transmembrane region" description="Helical" evidence="6">
    <location>
        <begin position="20"/>
        <end position="39"/>
    </location>
</feature>
<dbReference type="KEGG" id="mcit:NCTC10181_00290"/>
<evidence type="ECO:0000256" key="4">
    <source>
        <dbReference type="ARBA" id="ARBA00022989"/>
    </source>
</evidence>
<evidence type="ECO:0000256" key="5">
    <source>
        <dbReference type="ARBA" id="ARBA00023136"/>
    </source>
</evidence>
<keyword evidence="4 6" id="KW-1133">Transmembrane helix</keyword>
<feature type="transmembrane region" description="Helical" evidence="6">
    <location>
        <begin position="196"/>
        <end position="221"/>
    </location>
</feature>
<protein>
    <submittedName>
        <fullName evidence="7">Mycoplasma MFS transporter</fullName>
    </submittedName>
</protein>
<evidence type="ECO:0000256" key="3">
    <source>
        <dbReference type="ARBA" id="ARBA00022692"/>
    </source>
</evidence>
<evidence type="ECO:0000256" key="6">
    <source>
        <dbReference type="SAM" id="Phobius"/>
    </source>
</evidence>
<feature type="transmembrane region" description="Helical" evidence="6">
    <location>
        <begin position="322"/>
        <end position="342"/>
    </location>
</feature>
<evidence type="ECO:0000313" key="7">
    <source>
        <dbReference type="EMBL" id="VEU74451.1"/>
    </source>
</evidence>
<dbReference type="AlphaFoldDB" id="A0A449B1K6"/>
<evidence type="ECO:0000313" key="8">
    <source>
        <dbReference type="Proteomes" id="UP000290985"/>
    </source>
</evidence>
<feature type="transmembrane region" description="Helical" evidence="6">
    <location>
        <begin position="368"/>
        <end position="389"/>
    </location>
</feature>